<dbReference type="InterPro" id="IPR013201">
    <property type="entry name" value="Prot_inhib_I29"/>
</dbReference>
<feature type="chain" id="PRO_5033440027" description="Cathepsin propeptide inhibitor domain-containing protein" evidence="1">
    <location>
        <begin position="21"/>
        <end position="162"/>
    </location>
</feature>
<dbReference type="EMBL" id="UPTC01003503">
    <property type="protein sequence ID" value="VBB34432.1"/>
    <property type="molecule type" value="Genomic_DNA"/>
</dbReference>
<sequence>MPRTITLLAIFAFLVDFAVTLDSEMQQLEEVIKEFDDDYKQGNMSKLSSDFKGALKKYGDGQNQKPTIVQEFLKKMEDNGDLQTMKKLETEWNNFKAVLGKHYDQSENSLRMAVFESNELFTEKMNKEFEKGLTTYKTGMNELADLVSKVQFGTNMWYIWML</sequence>
<gene>
    <name evidence="3" type="ORF">NAV_LOCUS9223</name>
    <name evidence="4" type="ORF">NAV_LOCUS9464</name>
</gene>
<evidence type="ECO:0000313" key="5">
    <source>
        <dbReference type="Proteomes" id="UP000276991"/>
    </source>
</evidence>
<dbReference type="STRING" id="6277.A0A498SRQ2"/>
<dbReference type="SUPFAM" id="SSF54001">
    <property type="entry name" value="Cysteine proteinases"/>
    <property type="match status" value="1"/>
</dbReference>
<keyword evidence="5" id="KW-1185">Reference proteome</keyword>
<dbReference type="Pfam" id="PF08246">
    <property type="entry name" value="Inhibitor_I29"/>
    <property type="match status" value="1"/>
</dbReference>
<keyword evidence="1" id="KW-0732">Signal</keyword>
<evidence type="ECO:0000313" key="4">
    <source>
        <dbReference type="EMBL" id="VBB34673.1"/>
    </source>
</evidence>
<dbReference type="Gene3D" id="1.10.287.2250">
    <property type="match status" value="1"/>
</dbReference>
<evidence type="ECO:0000256" key="1">
    <source>
        <dbReference type="SAM" id="SignalP"/>
    </source>
</evidence>
<dbReference type="OrthoDB" id="5855924at2759"/>
<protein>
    <recommendedName>
        <fullName evidence="2">Cathepsin propeptide inhibitor domain-containing protein</fullName>
    </recommendedName>
</protein>
<accession>A0A498SRQ2</accession>
<name>A0A498SRQ2_ACAVI</name>
<reference evidence="4 5" key="1">
    <citation type="submission" date="2018-08" db="EMBL/GenBank/DDBJ databases">
        <authorList>
            <person name="Laetsch R D."/>
            <person name="Stevens L."/>
            <person name="Kumar S."/>
            <person name="Blaxter L. M."/>
        </authorList>
    </citation>
    <scope>NUCLEOTIDE SEQUENCE [LARGE SCALE GENOMIC DNA]</scope>
</reference>
<evidence type="ECO:0000313" key="3">
    <source>
        <dbReference type="EMBL" id="VBB34432.1"/>
    </source>
</evidence>
<organism evidence="4 5">
    <name type="scientific">Acanthocheilonema viteae</name>
    <name type="common">Filarial nematode worm</name>
    <name type="synonym">Dipetalonema viteae</name>
    <dbReference type="NCBI Taxonomy" id="6277"/>
    <lineage>
        <taxon>Eukaryota</taxon>
        <taxon>Metazoa</taxon>
        <taxon>Ecdysozoa</taxon>
        <taxon>Nematoda</taxon>
        <taxon>Chromadorea</taxon>
        <taxon>Rhabditida</taxon>
        <taxon>Spirurina</taxon>
        <taxon>Spiruromorpha</taxon>
        <taxon>Filarioidea</taxon>
        <taxon>Onchocercidae</taxon>
        <taxon>Acanthocheilonema</taxon>
    </lineage>
</organism>
<dbReference type="EMBL" id="UPTC01003886">
    <property type="protein sequence ID" value="VBB34673.1"/>
    <property type="molecule type" value="Genomic_DNA"/>
</dbReference>
<proteinExistence type="predicted"/>
<evidence type="ECO:0000259" key="2">
    <source>
        <dbReference type="SMART" id="SM00848"/>
    </source>
</evidence>
<dbReference type="Proteomes" id="UP000276991">
    <property type="component" value="Unassembled WGS sequence"/>
</dbReference>
<dbReference type="AlphaFoldDB" id="A0A498SRQ2"/>
<dbReference type="SMART" id="SM00848">
    <property type="entry name" value="Inhibitor_I29"/>
    <property type="match status" value="1"/>
</dbReference>
<feature type="signal peptide" evidence="1">
    <location>
        <begin position="1"/>
        <end position="20"/>
    </location>
</feature>
<dbReference type="InterPro" id="IPR038765">
    <property type="entry name" value="Papain-like_cys_pep_sf"/>
</dbReference>
<feature type="domain" description="Cathepsin propeptide inhibitor" evidence="2">
    <location>
        <begin position="92"/>
        <end position="152"/>
    </location>
</feature>